<name>A0A432H9G4_9DELT</name>
<dbReference type="Proteomes" id="UP000288322">
    <property type="component" value="Unassembled WGS sequence"/>
</dbReference>
<dbReference type="EMBL" id="QNZH01000043">
    <property type="protein sequence ID" value="RTZ92353.1"/>
    <property type="molecule type" value="Genomic_DNA"/>
</dbReference>
<reference evidence="1 2" key="1">
    <citation type="submission" date="2018-06" db="EMBL/GenBank/DDBJ databases">
        <title>Combined omics and stable isotope probing to characterize newly discovered Mariana Back-Arc vent microbial communities.</title>
        <authorList>
            <person name="Trembath-Reichert E."/>
            <person name="Huber J.A."/>
        </authorList>
    </citation>
    <scope>NUCLEOTIDE SEQUENCE [LARGE SCALE GENOMIC DNA]</scope>
    <source>
        <strain evidence="1">MAG 151</strain>
    </source>
</reference>
<dbReference type="AlphaFoldDB" id="A0A432H9G4"/>
<organism evidence="1 2">
    <name type="scientific">SAR324 cluster bacterium</name>
    <dbReference type="NCBI Taxonomy" id="2024889"/>
    <lineage>
        <taxon>Bacteria</taxon>
        <taxon>Deltaproteobacteria</taxon>
        <taxon>SAR324 cluster</taxon>
    </lineage>
</organism>
<sequence length="113" mass="13542">MKYYLFILVAVFVIPTPTHAIEFENRLPESVWEVEMRLQHTPVYDRAFNGYGEEAPLQQHMLWDRVWRDSVVGKLQREEQRLEIRMAYGLTEKWMLEATIPLLQKKQTSTLNF</sequence>
<evidence type="ECO:0000313" key="2">
    <source>
        <dbReference type="Proteomes" id="UP000288322"/>
    </source>
</evidence>
<gene>
    <name evidence="1" type="ORF">DSY93_01700</name>
</gene>
<evidence type="ECO:0000313" key="1">
    <source>
        <dbReference type="EMBL" id="RTZ92353.1"/>
    </source>
</evidence>
<comment type="caution">
    <text evidence="1">The sequence shown here is derived from an EMBL/GenBank/DDBJ whole genome shotgun (WGS) entry which is preliminary data.</text>
</comment>
<proteinExistence type="predicted"/>
<protein>
    <submittedName>
        <fullName evidence="1">Uncharacterized protein</fullName>
    </submittedName>
</protein>
<accession>A0A432H9G4</accession>
<feature type="non-terminal residue" evidence="1">
    <location>
        <position position="113"/>
    </location>
</feature>